<dbReference type="InterPro" id="IPR043128">
    <property type="entry name" value="Rev_trsase/Diguanyl_cyclase"/>
</dbReference>
<proteinExistence type="predicted"/>
<reference evidence="5" key="1">
    <citation type="submission" date="2023-04" db="EMBL/GenBank/DDBJ databases">
        <title>Phytophthora fragariaefolia NBRC 109709.</title>
        <authorList>
            <person name="Ichikawa N."/>
            <person name="Sato H."/>
            <person name="Tonouchi N."/>
        </authorList>
    </citation>
    <scope>NUCLEOTIDE SEQUENCE</scope>
    <source>
        <strain evidence="5">NBRC 109709</strain>
    </source>
</reference>
<dbReference type="EMBL" id="BSXT01001231">
    <property type="protein sequence ID" value="GMF40218.1"/>
    <property type="molecule type" value="Genomic_DNA"/>
</dbReference>
<dbReference type="SUPFAM" id="SSF56672">
    <property type="entry name" value="DNA/RNA polymerases"/>
    <property type="match status" value="1"/>
</dbReference>
<dbReference type="Gene3D" id="3.30.70.270">
    <property type="match status" value="3"/>
</dbReference>
<dbReference type="PANTHER" id="PTHR37984">
    <property type="entry name" value="PROTEIN CBG26694"/>
    <property type="match status" value="1"/>
</dbReference>
<dbReference type="FunFam" id="3.30.70.270:FF:000020">
    <property type="entry name" value="Transposon Tf2-6 polyprotein-like Protein"/>
    <property type="match status" value="1"/>
</dbReference>
<dbReference type="InterPro" id="IPR005162">
    <property type="entry name" value="Retrotrans_gag_dom"/>
</dbReference>
<dbReference type="InterPro" id="IPR043502">
    <property type="entry name" value="DNA/RNA_pol_sf"/>
</dbReference>
<dbReference type="Proteomes" id="UP001165121">
    <property type="component" value="Unassembled WGS sequence"/>
</dbReference>
<evidence type="ECO:0000259" key="4">
    <source>
        <dbReference type="Pfam" id="PF17919"/>
    </source>
</evidence>
<evidence type="ECO:0000256" key="2">
    <source>
        <dbReference type="SAM" id="MobiDB-lite"/>
    </source>
</evidence>
<dbReference type="Pfam" id="PF03732">
    <property type="entry name" value="Retrotrans_gag"/>
    <property type="match status" value="1"/>
</dbReference>
<keyword evidence="6" id="KW-1185">Reference proteome</keyword>
<sequence>MLNAITKKDIYPLPRIDAALESMHGVKRFSSLDLHAGYCQFSGGAMHRHVVDLVIVMERVAQAGLSLKPKKCSFAMERLEYLGHELGTEGIRPLAILVDSVRRFLVPKDPAEVRRFVHLAGYYRRFVPNFGTKAAPLTKLFRKSTQWRWGLEEQAAFDELKNELTERPLLIYPDFTKPFKLVTDASAIGLGAALMQDHGNGDQPVAFASKVNSPTVAKYEITDLVRGTECGTGVRHEHSLICCASNHDEARQMSVPTFDGKDSDSLVFWAREIEIELSAGQIYDARAQVAFALSNLGGSALAWAMAREAATPGYFTSWSFMEQELRSTFLLANVAYHHRSNFLRCNLGKRSLHDYVMELHNLEAAWPAHPRQGDGLHGRCPHGSGSDGALPASAENL</sequence>
<feature type="region of interest" description="Disordered" evidence="2">
    <location>
        <begin position="375"/>
        <end position="397"/>
    </location>
</feature>
<evidence type="ECO:0000256" key="1">
    <source>
        <dbReference type="ARBA" id="ARBA00023268"/>
    </source>
</evidence>
<name>A0A9W7CST2_9STRA</name>
<dbReference type="Gene3D" id="3.10.10.10">
    <property type="entry name" value="HIV Type 1 Reverse Transcriptase, subunit A, domain 1"/>
    <property type="match status" value="1"/>
</dbReference>
<dbReference type="OrthoDB" id="79194at2759"/>
<feature type="domain" description="Reverse transcriptase/retrotransposon-derived protein RNase H-like" evidence="4">
    <location>
        <begin position="149"/>
        <end position="224"/>
    </location>
</feature>
<organism evidence="5 6">
    <name type="scientific">Phytophthora fragariaefolia</name>
    <dbReference type="NCBI Taxonomy" id="1490495"/>
    <lineage>
        <taxon>Eukaryota</taxon>
        <taxon>Sar</taxon>
        <taxon>Stramenopiles</taxon>
        <taxon>Oomycota</taxon>
        <taxon>Peronosporomycetes</taxon>
        <taxon>Peronosporales</taxon>
        <taxon>Peronosporaceae</taxon>
        <taxon>Phytophthora</taxon>
    </lineage>
</organism>
<dbReference type="GO" id="GO:0003824">
    <property type="term" value="F:catalytic activity"/>
    <property type="evidence" value="ECO:0007669"/>
    <property type="project" value="UniProtKB-KW"/>
</dbReference>
<gene>
    <name evidence="5" type="ORF">Pfra01_001225600</name>
</gene>
<comment type="caution">
    <text evidence="5">The sequence shown here is derived from an EMBL/GenBank/DDBJ whole genome shotgun (WGS) entry which is preliminary data.</text>
</comment>
<dbReference type="Pfam" id="PF17919">
    <property type="entry name" value="RT_RNaseH_2"/>
    <property type="match status" value="1"/>
</dbReference>
<dbReference type="AlphaFoldDB" id="A0A9W7CST2"/>
<evidence type="ECO:0000313" key="5">
    <source>
        <dbReference type="EMBL" id="GMF40218.1"/>
    </source>
</evidence>
<evidence type="ECO:0000313" key="6">
    <source>
        <dbReference type="Proteomes" id="UP001165121"/>
    </source>
</evidence>
<feature type="domain" description="Retrotransposon gag" evidence="3">
    <location>
        <begin position="291"/>
        <end position="372"/>
    </location>
</feature>
<keyword evidence="1" id="KW-0511">Multifunctional enzyme</keyword>
<dbReference type="InterPro" id="IPR050951">
    <property type="entry name" value="Retrovirus_Pol_polyprotein"/>
</dbReference>
<evidence type="ECO:0000259" key="3">
    <source>
        <dbReference type="Pfam" id="PF03732"/>
    </source>
</evidence>
<dbReference type="InterPro" id="IPR041577">
    <property type="entry name" value="RT_RNaseH_2"/>
</dbReference>
<accession>A0A9W7CST2</accession>
<protein>
    <submittedName>
        <fullName evidence="5">Unnamed protein product</fullName>
    </submittedName>
</protein>
<dbReference type="PANTHER" id="PTHR37984:SF5">
    <property type="entry name" value="PROTEIN NYNRIN-LIKE"/>
    <property type="match status" value="1"/>
</dbReference>